<dbReference type="GO" id="GO:0008270">
    <property type="term" value="F:zinc ion binding"/>
    <property type="evidence" value="ECO:0007669"/>
    <property type="project" value="InterPro"/>
</dbReference>
<dbReference type="InterPro" id="IPR020843">
    <property type="entry name" value="ER"/>
</dbReference>
<evidence type="ECO:0000256" key="1">
    <source>
        <dbReference type="ARBA" id="ARBA00001947"/>
    </source>
</evidence>
<evidence type="ECO:0000256" key="4">
    <source>
        <dbReference type="ARBA" id="ARBA00022833"/>
    </source>
</evidence>
<dbReference type="PANTHER" id="PTHR43350:SF19">
    <property type="entry name" value="D-GULOSIDE 3-DEHYDROGENASE"/>
    <property type="match status" value="1"/>
</dbReference>
<dbReference type="GO" id="GO:0016616">
    <property type="term" value="F:oxidoreductase activity, acting on the CH-OH group of donors, NAD or NADP as acceptor"/>
    <property type="evidence" value="ECO:0007669"/>
    <property type="project" value="UniProtKB-ARBA"/>
</dbReference>
<name>A0A1I4DZW6_9GAMM</name>
<evidence type="ECO:0000313" key="8">
    <source>
        <dbReference type="EMBL" id="SFK98543.1"/>
    </source>
</evidence>
<evidence type="ECO:0000259" key="7">
    <source>
        <dbReference type="SMART" id="SM00829"/>
    </source>
</evidence>
<proteinExistence type="inferred from homology"/>
<evidence type="ECO:0000313" key="9">
    <source>
        <dbReference type="Proteomes" id="UP000198725"/>
    </source>
</evidence>
<dbReference type="PROSITE" id="PS00059">
    <property type="entry name" value="ADH_ZINC"/>
    <property type="match status" value="1"/>
</dbReference>
<feature type="domain" description="Enoyl reductase (ER)" evidence="7">
    <location>
        <begin position="15"/>
        <end position="371"/>
    </location>
</feature>
<dbReference type="SUPFAM" id="SSF50129">
    <property type="entry name" value="GroES-like"/>
    <property type="match status" value="2"/>
</dbReference>
<evidence type="ECO:0000256" key="2">
    <source>
        <dbReference type="ARBA" id="ARBA00008072"/>
    </source>
</evidence>
<evidence type="ECO:0000256" key="5">
    <source>
        <dbReference type="ARBA" id="ARBA00023002"/>
    </source>
</evidence>
<reference evidence="9" key="1">
    <citation type="submission" date="2016-10" db="EMBL/GenBank/DDBJ databases">
        <authorList>
            <person name="Varghese N."/>
            <person name="Submissions S."/>
        </authorList>
    </citation>
    <scope>NUCLEOTIDE SEQUENCE [LARGE SCALE GENOMIC DNA]</scope>
    <source>
        <strain evidence="9">MO64</strain>
    </source>
</reference>
<dbReference type="Gene3D" id="3.90.180.10">
    <property type="entry name" value="Medium-chain alcohol dehydrogenases, catalytic domain"/>
    <property type="match status" value="1"/>
</dbReference>
<gene>
    <name evidence="8" type="ORF">SAMN05192579_110107</name>
</gene>
<sequence length="374" mass="39235">MTPDVVRGPAIIADGQGRFGIETIEVDPPGPGEVRVLISAAGVCHTDHASLRWPGPLVLGHEGAGYVEALGDGVEGLQIAQPVLLNWAIPCGTCPQCARGAASLCERTHELDVARLGTSRAHPGSTRWRGQPIERSFHLGTFSRYALVRAEAVTPLPPSLSVDIACILGCAVMTGVGSAVNVAAVAPGDSVVVLGCGGVGLNVIQGARIAGARTIIAIDRVPARLDRARELGASHTMLAGDGDGDTRHAQLVTDVRTLTDGRGVDHAFEATGLPALAFLPLQLARNGGNALQVSGAHGPATLQLTDLFWNKRYLAPLYGGCVPSRDFPRLFDWVAQGRLELAGLISHRYPMEALDEAFDDMLEGRSSKGVLRIA</sequence>
<comment type="cofactor">
    <cofactor evidence="1 6">
        <name>Zn(2+)</name>
        <dbReference type="ChEBI" id="CHEBI:29105"/>
    </cofactor>
</comment>
<evidence type="ECO:0000256" key="6">
    <source>
        <dbReference type="RuleBase" id="RU361277"/>
    </source>
</evidence>
<dbReference type="InterPro" id="IPR013149">
    <property type="entry name" value="ADH-like_C"/>
</dbReference>
<dbReference type="Gene3D" id="3.40.50.720">
    <property type="entry name" value="NAD(P)-binding Rossmann-like Domain"/>
    <property type="match status" value="1"/>
</dbReference>
<dbReference type="EMBL" id="FOSR01000010">
    <property type="protein sequence ID" value="SFK98543.1"/>
    <property type="molecule type" value="Genomic_DNA"/>
</dbReference>
<dbReference type="Pfam" id="PF00107">
    <property type="entry name" value="ADH_zinc_N"/>
    <property type="match status" value="1"/>
</dbReference>
<dbReference type="InterPro" id="IPR013154">
    <property type="entry name" value="ADH-like_N"/>
</dbReference>
<keyword evidence="9" id="KW-1185">Reference proteome</keyword>
<dbReference type="InterPro" id="IPR002328">
    <property type="entry name" value="ADH_Zn_CS"/>
</dbReference>
<dbReference type="SUPFAM" id="SSF51735">
    <property type="entry name" value="NAD(P)-binding Rossmann-fold domains"/>
    <property type="match status" value="1"/>
</dbReference>
<organism evidence="8 9">
    <name type="scientific">Rhodanobacter glycinis</name>
    <dbReference type="NCBI Taxonomy" id="582702"/>
    <lineage>
        <taxon>Bacteria</taxon>
        <taxon>Pseudomonadati</taxon>
        <taxon>Pseudomonadota</taxon>
        <taxon>Gammaproteobacteria</taxon>
        <taxon>Lysobacterales</taxon>
        <taxon>Rhodanobacteraceae</taxon>
        <taxon>Rhodanobacter</taxon>
    </lineage>
</organism>
<dbReference type="AlphaFoldDB" id="A0A1I4DZW6"/>
<keyword evidence="3 6" id="KW-0479">Metal-binding</keyword>
<dbReference type="Proteomes" id="UP000198725">
    <property type="component" value="Unassembled WGS sequence"/>
</dbReference>
<dbReference type="InterPro" id="IPR036291">
    <property type="entry name" value="NAD(P)-bd_dom_sf"/>
</dbReference>
<dbReference type="RefSeq" id="WP_092704229.1">
    <property type="nucleotide sequence ID" value="NZ_FOSR01000010.1"/>
</dbReference>
<dbReference type="SMART" id="SM00829">
    <property type="entry name" value="PKS_ER"/>
    <property type="match status" value="1"/>
</dbReference>
<keyword evidence="4 6" id="KW-0862">Zinc</keyword>
<keyword evidence="5" id="KW-0560">Oxidoreductase</keyword>
<dbReference type="Pfam" id="PF08240">
    <property type="entry name" value="ADH_N"/>
    <property type="match status" value="1"/>
</dbReference>
<accession>A0A1I4DZW6</accession>
<comment type="similarity">
    <text evidence="2 6">Belongs to the zinc-containing alcohol dehydrogenase family.</text>
</comment>
<evidence type="ECO:0000256" key="3">
    <source>
        <dbReference type="ARBA" id="ARBA00022723"/>
    </source>
</evidence>
<dbReference type="InterPro" id="IPR011032">
    <property type="entry name" value="GroES-like_sf"/>
</dbReference>
<protein>
    <submittedName>
        <fullName evidence="8">S-(Hydroxymethyl)glutathione dehydrogenase / alcohol dehydrogenase</fullName>
    </submittedName>
</protein>
<dbReference type="PANTHER" id="PTHR43350">
    <property type="entry name" value="NAD-DEPENDENT ALCOHOL DEHYDROGENASE"/>
    <property type="match status" value="1"/>
</dbReference>